<dbReference type="Pfam" id="PF01485">
    <property type="entry name" value="IBR"/>
    <property type="match status" value="1"/>
</dbReference>
<evidence type="ECO:0000256" key="4">
    <source>
        <dbReference type="ARBA" id="ARBA00022737"/>
    </source>
</evidence>
<evidence type="ECO:0000256" key="8">
    <source>
        <dbReference type="SAM" id="MobiDB-lite"/>
    </source>
</evidence>
<dbReference type="GO" id="GO:0043130">
    <property type="term" value="F:ubiquitin binding"/>
    <property type="evidence" value="ECO:0007669"/>
    <property type="project" value="TreeGrafter"/>
</dbReference>
<feature type="domain" description="RING-type" evidence="9">
    <location>
        <begin position="201"/>
        <end position="436"/>
    </location>
</feature>
<evidence type="ECO:0000256" key="6">
    <source>
        <dbReference type="ARBA" id="ARBA00022786"/>
    </source>
</evidence>
<reference evidence="10" key="1">
    <citation type="journal article" date="2023" name="Mol. Phylogenet. Evol.">
        <title>Genome-scale phylogeny and comparative genomics of the fungal order Sordariales.</title>
        <authorList>
            <person name="Hensen N."/>
            <person name="Bonometti L."/>
            <person name="Westerberg I."/>
            <person name="Brannstrom I.O."/>
            <person name="Guillou S."/>
            <person name="Cros-Aarteil S."/>
            <person name="Calhoun S."/>
            <person name="Haridas S."/>
            <person name="Kuo A."/>
            <person name="Mondo S."/>
            <person name="Pangilinan J."/>
            <person name="Riley R."/>
            <person name="LaButti K."/>
            <person name="Andreopoulos B."/>
            <person name="Lipzen A."/>
            <person name="Chen C."/>
            <person name="Yan M."/>
            <person name="Daum C."/>
            <person name="Ng V."/>
            <person name="Clum A."/>
            <person name="Steindorff A."/>
            <person name="Ohm R.A."/>
            <person name="Martin F."/>
            <person name="Silar P."/>
            <person name="Natvig D.O."/>
            <person name="Lalanne C."/>
            <person name="Gautier V."/>
            <person name="Ament-Velasquez S.L."/>
            <person name="Kruys A."/>
            <person name="Hutchinson M.I."/>
            <person name="Powell A.J."/>
            <person name="Barry K."/>
            <person name="Miller A.N."/>
            <person name="Grigoriev I.V."/>
            <person name="Debuchy R."/>
            <person name="Gladieux P."/>
            <person name="Hiltunen Thoren M."/>
            <person name="Johannesson H."/>
        </authorList>
    </citation>
    <scope>NUCLEOTIDE SEQUENCE</scope>
    <source>
        <strain evidence="10">FGSC 1904</strain>
    </source>
</reference>
<dbReference type="Proteomes" id="UP001281003">
    <property type="component" value="Unassembled WGS sequence"/>
</dbReference>
<keyword evidence="3" id="KW-0479">Metal-binding</keyword>
<organism evidence="10 11">
    <name type="scientific">Sordaria brevicollis</name>
    <dbReference type="NCBI Taxonomy" id="83679"/>
    <lineage>
        <taxon>Eukaryota</taxon>
        <taxon>Fungi</taxon>
        <taxon>Dikarya</taxon>
        <taxon>Ascomycota</taxon>
        <taxon>Pezizomycotina</taxon>
        <taxon>Sordariomycetes</taxon>
        <taxon>Sordariomycetidae</taxon>
        <taxon>Sordariales</taxon>
        <taxon>Sordariaceae</taxon>
        <taxon>Sordaria</taxon>
    </lineage>
</organism>
<keyword evidence="4" id="KW-0677">Repeat</keyword>
<dbReference type="SUPFAM" id="SSF57850">
    <property type="entry name" value="RING/U-box"/>
    <property type="match status" value="2"/>
</dbReference>
<feature type="compositionally biased region" description="Basic and acidic residues" evidence="8">
    <location>
        <begin position="35"/>
        <end position="48"/>
    </location>
</feature>
<dbReference type="GO" id="GO:0097039">
    <property type="term" value="P:protein linear polyubiquitination"/>
    <property type="evidence" value="ECO:0007669"/>
    <property type="project" value="TreeGrafter"/>
</dbReference>
<sequence>MDKQDQADQPEQASMEPDSMKTTTSNDTESISQRQMDDSKTTETREMSGVRFTFGAGMEVTGATPPIRNSHLTSKSLTTEIWVEAIFQNEKAARRAFQVLYETQGSCRDNQSLAFWVGREVRFEGLREDIERLLGALNVRPTIYGLIKAIKLTLSLDGKLSSISVKGKNGEAFFEAVKWLNKHTLCDQIHEQPVPPDTTSPGPVCVICGCPPEEPLVTRCKHFYCGDCLGNLCSSTFSIGSSKSKAICQASNSDGPSTTVGTLCGHTFGLRELLALLGHKQFERLLVASFRAYVHRHPEELQNCPTADCDQLYFVSKPDDNVENAKEIVCPECLIDICTRCQEGHAGRGLTCAEFQQQLAEEQSWIAPLKVKEGIKNCPKCTTMIQKTNGCSHMECSVCSVHWCWQCLEMFEGPSATEDTYRHLKDVHGEPYDFDDEELYEGIDYEQQEAGLMALLHAGHDLIIDVFGAIERRRNQNQNRMVPNQEAPPPFGGIRLGRVPPPPHERLLLRQENGGIRLPNGRLPYPPPHLDPEEEEEPPLTFAEKLVFIHGFP</sequence>
<dbReference type="PROSITE" id="PS51873">
    <property type="entry name" value="TRIAD"/>
    <property type="match status" value="1"/>
</dbReference>
<dbReference type="PANTHER" id="PTHR22770">
    <property type="entry name" value="UBIQUITIN CONJUGATING ENZYME 7 INTERACTING PROTEIN-RELATED"/>
    <property type="match status" value="1"/>
</dbReference>
<comment type="pathway">
    <text evidence="1">Protein modification; protein ubiquitination.</text>
</comment>
<feature type="region of interest" description="Disordered" evidence="8">
    <location>
        <begin position="513"/>
        <end position="539"/>
    </location>
</feature>
<protein>
    <recommendedName>
        <fullName evidence="9">RING-type domain-containing protein</fullName>
    </recommendedName>
</protein>
<keyword evidence="6" id="KW-0833">Ubl conjugation pathway</keyword>
<dbReference type="AlphaFoldDB" id="A0AAE0P9B8"/>
<dbReference type="PROSITE" id="PS00518">
    <property type="entry name" value="ZF_RING_1"/>
    <property type="match status" value="1"/>
</dbReference>
<dbReference type="GO" id="GO:0043161">
    <property type="term" value="P:proteasome-mediated ubiquitin-dependent protein catabolic process"/>
    <property type="evidence" value="ECO:0007669"/>
    <property type="project" value="TreeGrafter"/>
</dbReference>
<evidence type="ECO:0000256" key="3">
    <source>
        <dbReference type="ARBA" id="ARBA00022723"/>
    </source>
</evidence>
<dbReference type="GO" id="GO:0000151">
    <property type="term" value="C:ubiquitin ligase complex"/>
    <property type="evidence" value="ECO:0007669"/>
    <property type="project" value="TreeGrafter"/>
</dbReference>
<evidence type="ECO:0000259" key="9">
    <source>
        <dbReference type="PROSITE" id="PS51873"/>
    </source>
</evidence>
<dbReference type="GO" id="GO:0004842">
    <property type="term" value="F:ubiquitin-protein transferase activity"/>
    <property type="evidence" value="ECO:0007669"/>
    <property type="project" value="TreeGrafter"/>
</dbReference>
<dbReference type="Gene3D" id="1.20.120.1750">
    <property type="match status" value="1"/>
</dbReference>
<dbReference type="InterPro" id="IPR002867">
    <property type="entry name" value="IBR_dom"/>
</dbReference>
<feature type="compositionally biased region" description="Polar residues" evidence="8">
    <location>
        <begin position="20"/>
        <end position="34"/>
    </location>
</feature>
<dbReference type="PANTHER" id="PTHR22770:SF13">
    <property type="entry name" value="RING-TYPE DOMAIN-CONTAINING PROTEIN"/>
    <property type="match status" value="1"/>
</dbReference>
<accession>A0AAE0P9B8</accession>
<evidence type="ECO:0000313" key="10">
    <source>
        <dbReference type="EMBL" id="KAK3395756.1"/>
    </source>
</evidence>
<keyword evidence="2" id="KW-0808">Transferase</keyword>
<dbReference type="InterPro" id="IPR044066">
    <property type="entry name" value="TRIAD_supradom"/>
</dbReference>
<gene>
    <name evidence="10" type="ORF">B0T20DRAFT_44714</name>
</gene>
<evidence type="ECO:0000313" key="11">
    <source>
        <dbReference type="Proteomes" id="UP001281003"/>
    </source>
</evidence>
<reference evidence="10" key="2">
    <citation type="submission" date="2023-07" db="EMBL/GenBank/DDBJ databases">
        <authorList>
            <consortium name="Lawrence Berkeley National Laboratory"/>
            <person name="Haridas S."/>
            <person name="Hensen N."/>
            <person name="Bonometti L."/>
            <person name="Westerberg I."/>
            <person name="Brannstrom I.O."/>
            <person name="Guillou S."/>
            <person name="Cros-Aarteil S."/>
            <person name="Calhoun S."/>
            <person name="Kuo A."/>
            <person name="Mondo S."/>
            <person name="Pangilinan J."/>
            <person name="Riley R."/>
            <person name="LaButti K."/>
            <person name="Andreopoulos B."/>
            <person name="Lipzen A."/>
            <person name="Chen C."/>
            <person name="Yanf M."/>
            <person name="Daum C."/>
            <person name="Ng V."/>
            <person name="Clum A."/>
            <person name="Steindorff A."/>
            <person name="Ohm R."/>
            <person name="Martin F."/>
            <person name="Silar P."/>
            <person name="Natvig D."/>
            <person name="Lalanne C."/>
            <person name="Gautier V."/>
            <person name="Ament-velasquez S.L."/>
            <person name="Kruys A."/>
            <person name="Hutchinson M.I."/>
            <person name="Powell A.J."/>
            <person name="Barry K."/>
            <person name="Miller A.N."/>
            <person name="Grigoriev I.V."/>
            <person name="Debuchy R."/>
            <person name="Gladieux P."/>
            <person name="Thoren M.H."/>
            <person name="Johannesson H."/>
        </authorList>
    </citation>
    <scope>NUCLEOTIDE SEQUENCE</scope>
    <source>
        <strain evidence="10">FGSC 1904</strain>
    </source>
</reference>
<dbReference type="Pfam" id="PF22191">
    <property type="entry name" value="IBR_1"/>
    <property type="match status" value="1"/>
</dbReference>
<dbReference type="CDD" id="cd20335">
    <property type="entry name" value="BRcat_RBR"/>
    <property type="match status" value="1"/>
</dbReference>
<dbReference type="GO" id="GO:0008270">
    <property type="term" value="F:zinc ion binding"/>
    <property type="evidence" value="ECO:0007669"/>
    <property type="project" value="UniProtKB-KW"/>
</dbReference>
<evidence type="ECO:0000256" key="5">
    <source>
        <dbReference type="ARBA" id="ARBA00022771"/>
    </source>
</evidence>
<evidence type="ECO:0000256" key="1">
    <source>
        <dbReference type="ARBA" id="ARBA00004906"/>
    </source>
</evidence>
<comment type="caution">
    <text evidence="10">The sequence shown here is derived from an EMBL/GenBank/DDBJ whole genome shotgun (WGS) entry which is preliminary data.</text>
</comment>
<keyword evidence="7" id="KW-0862">Zinc</keyword>
<feature type="region of interest" description="Disordered" evidence="8">
    <location>
        <begin position="1"/>
        <end position="49"/>
    </location>
</feature>
<keyword evidence="5" id="KW-0863">Zinc-finger</keyword>
<proteinExistence type="predicted"/>
<dbReference type="EMBL" id="JAUTDP010000010">
    <property type="protein sequence ID" value="KAK3395756.1"/>
    <property type="molecule type" value="Genomic_DNA"/>
</dbReference>
<keyword evidence="11" id="KW-1185">Reference proteome</keyword>
<evidence type="ECO:0000256" key="2">
    <source>
        <dbReference type="ARBA" id="ARBA00022679"/>
    </source>
</evidence>
<dbReference type="InterPro" id="IPR051628">
    <property type="entry name" value="LUBAC_E3_Ligases"/>
</dbReference>
<evidence type="ECO:0000256" key="7">
    <source>
        <dbReference type="ARBA" id="ARBA00022833"/>
    </source>
</evidence>
<dbReference type="InterPro" id="IPR017907">
    <property type="entry name" value="Znf_RING_CS"/>
</dbReference>
<name>A0AAE0P9B8_SORBR</name>